<comment type="cofactor">
    <cofactor evidence="1">
        <name>Mn(2+)</name>
        <dbReference type="ChEBI" id="CHEBI:29035"/>
    </cofactor>
</comment>
<feature type="binding site" evidence="6">
    <location>
        <position position="206"/>
    </location>
    <ligand>
        <name>(S)-malate</name>
        <dbReference type="ChEBI" id="CHEBI:15589"/>
    </ligand>
</feature>
<evidence type="ECO:0000313" key="12">
    <source>
        <dbReference type="RefSeq" id="XP_028034835.1"/>
    </source>
</evidence>
<dbReference type="PROSITE" id="PS00331">
    <property type="entry name" value="MALIC_ENZYMES"/>
    <property type="match status" value="1"/>
</dbReference>
<evidence type="ECO:0000256" key="6">
    <source>
        <dbReference type="PIRSR" id="PIRSR000106-2"/>
    </source>
</evidence>
<dbReference type="GeneID" id="114246495"/>
<dbReference type="KEGG" id="bman:114246495"/>
<dbReference type="SMART" id="SM01274">
    <property type="entry name" value="malic"/>
    <property type="match status" value="1"/>
</dbReference>
<dbReference type="OrthoDB" id="5365701at2759"/>
<dbReference type="Pfam" id="PF03949">
    <property type="entry name" value="Malic_M"/>
    <property type="match status" value="1"/>
</dbReference>
<feature type="domain" description="Malic enzyme N-terminal" evidence="10">
    <location>
        <begin position="130"/>
        <end position="311"/>
    </location>
</feature>
<organism evidence="11 12">
    <name type="scientific">Bombyx mandarina</name>
    <name type="common">Wild silk moth</name>
    <name type="synonym">Wild silkworm</name>
    <dbReference type="NCBI Taxonomy" id="7092"/>
    <lineage>
        <taxon>Eukaryota</taxon>
        <taxon>Metazoa</taxon>
        <taxon>Ecdysozoa</taxon>
        <taxon>Arthropoda</taxon>
        <taxon>Hexapoda</taxon>
        <taxon>Insecta</taxon>
        <taxon>Pterygota</taxon>
        <taxon>Neoptera</taxon>
        <taxon>Endopterygota</taxon>
        <taxon>Lepidoptera</taxon>
        <taxon>Glossata</taxon>
        <taxon>Ditrysia</taxon>
        <taxon>Bombycoidea</taxon>
        <taxon>Bombycidae</taxon>
        <taxon>Bombycinae</taxon>
        <taxon>Bombyx</taxon>
    </lineage>
</organism>
<keyword evidence="4 8" id="KW-0560">Oxidoreductase</keyword>
<dbReference type="AlphaFoldDB" id="A0A6J2JZ10"/>
<dbReference type="PANTHER" id="PTHR23406:SF90">
    <property type="entry name" value="MALIC ENZYME-RELATED"/>
    <property type="match status" value="1"/>
</dbReference>
<feature type="binding site" evidence="6">
    <location>
        <position position="460"/>
    </location>
    <ligand>
        <name>(S)-malate</name>
        <dbReference type="ChEBI" id="CHEBI:15589"/>
    </ligand>
</feature>
<dbReference type="InterPro" id="IPR001891">
    <property type="entry name" value="Malic_OxRdtase"/>
</dbReference>
<dbReference type="InterPro" id="IPR012301">
    <property type="entry name" value="Malic_N_dom"/>
</dbReference>
<feature type="binding site" evidence="7">
    <location>
        <position position="297"/>
    </location>
    <ligand>
        <name>a divalent metal cation</name>
        <dbReference type="ChEBI" id="CHEBI:60240"/>
    </ligand>
</feature>
<name>A0A6J2JZ10_BOMMA</name>
<dbReference type="PANTHER" id="PTHR23406">
    <property type="entry name" value="MALIC ENZYME-RELATED"/>
    <property type="match status" value="1"/>
</dbReference>
<dbReference type="GO" id="GO:0004473">
    <property type="term" value="F:malate dehydrogenase (decarboxylating) (NADP+) activity"/>
    <property type="evidence" value="ECO:0007669"/>
    <property type="project" value="TreeGrafter"/>
</dbReference>
<dbReference type="SUPFAM" id="SSF53223">
    <property type="entry name" value="Aminoacid dehydrogenase-like, N-terminal domain"/>
    <property type="match status" value="1"/>
</dbReference>
<evidence type="ECO:0000256" key="3">
    <source>
        <dbReference type="ARBA" id="ARBA00022723"/>
    </source>
</evidence>
<dbReference type="InterPro" id="IPR036291">
    <property type="entry name" value="NAD(P)-bd_dom_sf"/>
</dbReference>
<keyword evidence="11" id="KW-1185">Reference proteome</keyword>
<dbReference type="GO" id="GO:0005739">
    <property type="term" value="C:mitochondrion"/>
    <property type="evidence" value="ECO:0007669"/>
    <property type="project" value="TreeGrafter"/>
</dbReference>
<dbReference type="GO" id="GO:0046872">
    <property type="term" value="F:metal ion binding"/>
    <property type="evidence" value="ECO:0007669"/>
    <property type="project" value="UniProtKB-KW"/>
</dbReference>
<dbReference type="NCBIfam" id="NF010052">
    <property type="entry name" value="PRK13529.1"/>
    <property type="match status" value="1"/>
</dbReference>
<evidence type="ECO:0000256" key="8">
    <source>
        <dbReference type="RuleBase" id="RU003426"/>
    </source>
</evidence>
<evidence type="ECO:0000256" key="4">
    <source>
        <dbReference type="ARBA" id="ARBA00023002"/>
    </source>
</evidence>
<gene>
    <name evidence="12" type="primary">LOC114246495</name>
</gene>
<dbReference type="FunFam" id="3.40.50.720:FF:000060">
    <property type="entry name" value="Malic enzyme"/>
    <property type="match status" value="1"/>
</dbReference>
<comment type="similarity">
    <text evidence="2 8">Belongs to the malic enzymes family.</text>
</comment>
<comment type="cofactor">
    <cofactor evidence="7">
        <name>Mg(2+)</name>
        <dbReference type="ChEBI" id="CHEBI:18420"/>
    </cofactor>
    <cofactor evidence="7">
        <name>Mn(2+)</name>
        <dbReference type="ChEBI" id="CHEBI:29035"/>
    </cofactor>
    <text evidence="7">Divalent metal cations. Prefers magnesium or manganese.</text>
</comment>
<protein>
    <recommendedName>
        <fullName evidence="8">Malic enzyme</fullName>
    </recommendedName>
</protein>
<proteinExistence type="inferred from homology"/>
<dbReference type="InterPro" id="IPR046346">
    <property type="entry name" value="Aminoacid_DH-like_N_sf"/>
</dbReference>
<feature type="active site" description="Proton acceptor" evidence="5">
    <location>
        <position position="224"/>
    </location>
</feature>
<dbReference type="GO" id="GO:0051287">
    <property type="term" value="F:NAD binding"/>
    <property type="evidence" value="ECO:0007669"/>
    <property type="project" value="InterPro"/>
</dbReference>
<dbReference type="PIRSF" id="PIRSF000106">
    <property type="entry name" value="ME"/>
    <property type="match status" value="1"/>
</dbReference>
<evidence type="ECO:0000259" key="10">
    <source>
        <dbReference type="SMART" id="SM01274"/>
    </source>
</evidence>
<dbReference type="SMART" id="SM00919">
    <property type="entry name" value="Malic_M"/>
    <property type="match status" value="1"/>
</dbReference>
<accession>A0A6J2JZ10</accession>
<dbReference type="Pfam" id="PF00390">
    <property type="entry name" value="malic"/>
    <property type="match status" value="1"/>
</dbReference>
<keyword evidence="3 7" id="KW-0479">Metal-binding</keyword>
<dbReference type="Proteomes" id="UP000504629">
    <property type="component" value="Unplaced"/>
</dbReference>
<evidence type="ECO:0000256" key="1">
    <source>
        <dbReference type="ARBA" id="ARBA00001936"/>
    </source>
</evidence>
<feature type="binding site" evidence="6">
    <location>
        <position position="504"/>
    </location>
    <ligand>
        <name>(S)-malate</name>
        <dbReference type="ChEBI" id="CHEBI:15589"/>
    </ligand>
</feature>
<dbReference type="PRINTS" id="PR00072">
    <property type="entry name" value="MALOXRDTASE"/>
</dbReference>
<feature type="binding site" evidence="7">
    <location>
        <position position="320"/>
    </location>
    <ligand>
        <name>a divalent metal cation</name>
        <dbReference type="ChEBI" id="CHEBI:60240"/>
    </ligand>
</feature>
<evidence type="ECO:0000259" key="9">
    <source>
        <dbReference type="SMART" id="SM00919"/>
    </source>
</evidence>
<feature type="domain" description="Malic enzyme NAD-binding" evidence="9">
    <location>
        <begin position="321"/>
        <end position="573"/>
    </location>
</feature>
<dbReference type="CDD" id="cd05312">
    <property type="entry name" value="NAD_bind_1_malic_enz"/>
    <property type="match status" value="1"/>
</dbReference>
<evidence type="ECO:0000313" key="11">
    <source>
        <dbReference type="Proteomes" id="UP000504629"/>
    </source>
</evidence>
<dbReference type="RefSeq" id="XP_028034835.1">
    <property type="nucleotide sequence ID" value="XM_028179034.1"/>
</dbReference>
<feature type="active site" description="Proton donor" evidence="5">
    <location>
        <position position="153"/>
    </location>
</feature>
<reference evidence="12" key="1">
    <citation type="submission" date="2025-08" db="UniProtKB">
        <authorList>
            <consortium name="RefSeq"/>
        </authorList>
    </citation>
    <scope>IDENTIFICATION</scope>
    <source>
        <tissue evidence="12">Silk gland</tissue>
    </source>
</reference>
<dbReference type="Gene3D" id="3.40.50.10380">
    <property type="entry name" value="Malic enzyme, N-terminal domain"/>
    <property type="match status" value="1"/>
</dbReference>
<dbReference type="Gene3D" id="3.40.50.720">
    <property type="entry name" value="NAD(P)-binding Rossmann-like Domain"/>
    <property type="match status" value="1"/>
</dbReference>
<dbReference type="InterPro" id="IPR015884">
    <property type="entry name" value="Malic_enzyme_CS"/>
</dbReference>
<evidence type="ECO:0000256" key="2">
    <source>
        <dbReference type="ARBA" id="ARBA00008785"/>
    </source>
</evidence>
<evidence type="ECO:0000256" key="7">
    <source>
        <dbReference type="PIRSR" id="PIRSR000106-3"/>
    </source>
</evidence>
<feature type="binding site" evidence="7">
    <location>
        <position position="296"/>
    </location>
    <ligand>
        <name>a divalent metal cation</name>
        <dbReference type="ChEBI" id="CHEBI:60240"/>
    </ligand>
</feature>
<dbReference type="InterPro" id="IPR012302">
    <property type="entry name" value="Malic_NAD-bd"/>
</dbReference>
<dbReference type="SUPFAM" id="SSF51735">
    <property type="entry name" value="NAD(P)-binding Rossmann-fold domains"/>
    <property type="match status" value="1"/>
</dbReference>
<evidence type="ECO:0000256" key="5">
    <source>
        <dbReference type="PIRSR" id="PIRSR000106-1"/>
    </source>
</evidence>
<dbReference type="FunFam" id="3.40.50.10380:FF:000004">
    <property type="entry name" value="Malic enzyme"/>
    <property type="match status" value="1"/>
</dbReference>
<sequence>MKIFYVDEIHLEMFTNPFFKSFLTFIFDRTKFKRNIINGLQPKYLDQRRNMHEITGNIICPNMLRGIDHIKDPRLNKGLAFTLEERQALGIHGLLAPKFKTQEEQLEFCQISFDRYDDDLNRYLYLTELQDRNEKLFFSLLDCDIEKFMPIVYTPTVGLACQKFGLVYRRPRGLYITIHDKGHIFDILKNWPEHAVRAIVFTDGERILGLGDLGAYGMGIPVGKLALYTALAGIKPHQCLPITLDVGTENETLLEDPIYIGLRQKRVRGPAYDEFIDEFMAACINRFGTEVLLQFEDFALPNAGRLLNKYREHYCTFNDDVQGTAGVAVAGMMAATRITKRKLKENTYLFFGAGSAATGIATLTVQAMVEEGLSKKEALSKIFMFDINGLLSKSRPEGVPDYAKAFGKDVKPERNLEQVIKNIKATCIVGTSTVGGAFTPAVLKRMASNSERPIIFALSNPTSKAECTAQAAYDNTEGRCVFASGSPFPIVKYNGKEYTTGQGNNAYIFPGIALGVITSGAHTIPDLLFLKAARALAESVSEKDLEMGRIYPPLKDIKAVSISIAVELAKFTYSTGLATALPEPKDFKAYIEQHLYTLKYASYLPTFYKYPKGSEHKMKSIREAYKSVVWVFINFSRFLLGYADFMILT</sequence>
<dbReference type="InterPro" id="IPR037062">
    <property type="entry name" value="Malic_N_dom_sf"/>
</dbReference>
<dbReference type="GO" id="GO:0006108">
    <property type="term" value="P:malate metabolic process"/>
    <property type="evidence" value="ECO:0007669"/>
    <property type="project" value="TreeGrafter"/>
</dbReference>